<evidence type="ECO:0000313" key="2">
    <source>
        <dbReference type="EMBL" id="KAF3944243.1"/>
    </source>
</evidence>
<feature type="region of interest" description="Disordered" evidence="1">
    <location>
        <begin position="82"/>
        <end position="129"/>
    </location>
</feature>
<evidence type="ECO:0000256" key="1">
    <source>
        <dbReference type="SAM" id="MobiDB-lite"/>
    </source>
</evidence>
<dbReference type="Proteomes" id="UP000737018">
    <property type="component" value="Unassembled WGS sequence"/>
</dbReference>
<evidence type="ECO:0000313" key="3">
    <source>
        <dbReference type="Proteomes" id="UP000737018"/>
    </source>
</evidence>
<organism evidence="2 3">
    <name type="scientific">Castanea mollissima</name>
    <name type="common">Chinese chestnut</name>
    <dbReference type="NCBI Taxonomy" id="60419"/>
    <lineage>
        <taxon>Eukaryota</taxon>
        <taxon>Viridiplantae</taxon>
        <taxon>Streptophyta</taxon>
        <taxon>Embryophyta</taxon>
        <taxon>Tracheophyta</taxon>
        <taxon>Spermatophyta</taxon>
        <taxon>Magnoliopsida</taxon>
        <taxon>eudicotyledons</taxon>
        <taxon>Gunneridae</taxon>
        <taxon>Pentapetalae</taxon>
        <taxon>rosids</taxon>
        <taxon>fabids</taxon>
        <taxon>Fagales</taxon>
        <taxon>Fagaceae</taxon>
        <taxon>Castanea</taxon>
    </lineage>
</organism>
<keyword evidence="3" id="KW-1185">Reference proteome</keyword>
<gene>
    <name evidence="2" type="ORF">CMV_029271</name>
</gene>
<feature type="compositionally biased region" description="Basic and acidic residues" evidence="1">
    <location>
        <begin position="82"/>
        <end position="91"/>
    </location>
</feature>
<sequence length="129" mass="13793">MSGKTKDVIRLERESVIPILKPRLVMNLANLIASVFSQGSSQRNQGATVVKAPVEGVSSLNTANPNISSSYASVVVGHRDYTSGSGVERKMKSSLGGEKIWSGSSLNPSKKRVPGQREQVGVRPKMCLP</sequence>
<name>A0A8J4QF66_9ROSI</name>
<accession>A0A8J4QF66</accession>
<comment type="caution">
    <text evidence="2">The sequence shown here is derived from an EMBL/GenBank/DDBJ whole genome shotgun (WGS) entry which is preliminary data.</text>
</comment>
<proteinExistence type="predicted"/>
<dbReference type="EMBL" id="JRKL02012658">
    <property type="protein sequence ID" value="KAF3944243.1"/>
    <property type="molecule type" value="Genomic_DNA"/>
</dbReference>
<dbReference type="AlphaFoldDB" id="A0A8J4QF66"/>
<protein>
    <submittedName>
        <fullName evidence="2">Uncharacterized protein</fullName>
    </submittedName>
</protein>
<reference evidence="2" key="1">
    <citation type="submission" date="2020-03" db="EMBL/GenBank/DDBJ databases">
        <title>Castanea mollissima Vanexum genome sequencing.</title>
        <authorList>
            <person name="Staton M."/>
        </authorList>
    </citation>
    <scope>NUCLEOTIDE SEQUENCE</scope>
    <source>
        <tissue evidence="2">Leaf</tissue>
    </source>
</reference>